<evidence type="ECO:0000259" key="1">
    <source>
        <dbReference type="Pfam" id="PF00144"/>
    </source>
</evidence>
<dbReference type="GO" id="GO:0016787">
    <property type="term" value="F:hydrolase activity"/>
    <property type="evidence" value="ECO:0007669"/>
    <property type="project" value="UniProtKB-KW"/>
</dbReference>
<dbReference type="InterPro" id="IPR050491">
    <property type="entry name" value="AmpC-like"/>
</dbReference>
<dbReference type="Proteomes" id="UP001597097">
    <property type="component" value="Unassembled WGS sequence"/>
</dbReference>
<organism evidence="2 3">
    <name type="scientific">Nonomuraea guangzhouensis</name>
    <dbReference type="NCBI Taxonomy" id="1291555"/>
    <lineage>
        <taxon>Bacteria</taxon>
        <taxon>Bacillati</taxon>
        <taxon>Actinomycetota</taxon>
        <taxon>Actinomycetes</taxon>
        <taxon>Streptosporangiales</taxon>
        <taxon>Streptosporangiaceae</taxon>
        <taxon>Nonomuraea</taxon>
    </lineage>
</organism>
<comment type="caution">
    <text evidence="2">The sequence shown here is derived from an EMBL/GenBank/DDBJ whole genome shotgun (WGS) entry which is preliminary data.</text>
</comment>
<sequence length="463" mass="49796">MSNVESKERFVAHWQERLDVLRAKHHVPGAALAVLVDGEIHELASGVLNRATGVEVTPDSVFQSGSIAKVYTATVIMRLVDEGKLDLDARVVDVLPEFGTPDPEATEVITVRQLLSHSGGLTNDFHHDTGRGDDCLAKYVAAARQVPLALPPGTAASYAGLGFVVLGRIIEVLTGKTWDQAMKDMLFTPLGLERSMTLPEEALRYRAAMGHLGAPGQDPDPAPVWDIQPRSTGPAARVLVSAGDMVRFARMHLDGGVAPDGTRVLSAESVAAMQRREVDSPDRWTVSADAWGLGWCLYDQEGFRGFGHDGSAVSQHALLRIFPGSGVAISLMTNSGNARALYVELFTELLGALGIIMPEPFAPANPPITVDATPFFGTYRRTGVIITVSEQHGKPHVRYEFVDDAAGVSPPLESELKPVTDTIFAAYFAGSGISEEMPVIFTTTGETQYCWVGMRAAPKIGLR</sequence>
<protein>
    <submittedName>
        <fullName evidence="2">Serine hydrolase domain-containing protein</fullName>
        <ecNumber evidence="2">3.-.-.-</ecNumber>
    </submittedName>
</protein>
<keyword evidence="2" id="KW-0378">Hydrolase</keyword>
<dbReference type="PANTHER" id="PTHR46825:SF9">
    <property type="entry name" value="BETA-LACTAMASE-RELATED DOMAIN-CONTAINING PROTEIN"/>
    <property type="match status" value="1"/>
</dbReference>
<keyword evidence="3" id="KW-1185">Reference proteome</keyword>
<accession>A0ABW4G0F0</accession>
<dbReference type="EC" id="3.-.-.-" evidence="2"/>
<reference evidence="3" key="1">
    <citation type="journal article" date="2019" name="Int. J. Syst. Evol. Microbiol.">
        <title>The Global Catalogue of Microorganisms (GCM) 10K type strain sequencing project: providing services to taxonomists for standard genome sequencing and annotation.</title>
        <authorList>
            <consortium name="The Broad Institute Genomics Platform"/>
            <consortium name="The Broad Institute Genome Sequencing Center for Infectious Disease"/>
            <person name="Wu L."/>
            <person name="Ma J."/>
        </authorList>
    </citation>
    <scope>NUCLEOTIDE SEQUENCE [LARGE SCALE GENOMIC DNA]</scope>
    <source>
        <strain evidence="3">CGMCC 1.15399</strain>
    </source>
</reference>
<dbReference type="EMBL" id="JBHUCM010000005">
    <property type="protein sequence ID" value="MFD1536254.1"/>
    <property type="molecule type" value="Genomic_DNA"/>
</dbReference>
<gene>
    <name evidence="2" type="ORF">ACFSJ0_04355</name>
</gene>
<name>A0ABW4G0F0_9ACTN</name>
<evidence type="ECO:0000313" key="3">
    <source>
        <dbReference type="Proteomes" id="UP001597097"/>
    </source>
</evidence>
<dbReference type="PANTHER" id="PTHR46825">
    <property type="entry name" value="D-ALANYL-D-ALANINE-CARBOXYPEPTIDASE/ENDOPEPTIDASE AMPH"/>
    <property type="match status" value="1"/>
</dbReference>
<proteinExistence type="predicted"/>
<dbReference type="InterPro" id="IPR001466">
    <property type="entry name" value="Beta-lactam-related"/>
</dbReference>
<evidence type="ECO:0000313" key="2">
    <source>
        <dbReference type="EMBL" id="MFD1536254.1"/>
    </source>
</evidence>
<dbReference type="RefSeq" id="WP_219533687.1">
    <property type="nucleotide sequence ID" value="NZ_JAHKRM010000019.1"/>
</dbReference>
<feature type="domain" description="Beta-lactamase-related" evidence="1">
    <location>
        <begin position="18"/>
        <end position="337"/>
    </location>
</feature>
<dbReference type="Pfam" id="PF00144">
    <property type="entry name" value="Beta-lactamase"/>
    <property type="match status" value="1"/>
</dbReference>